<feature type="DNA-binding region" description="H-T-H motif" evidence="4">
    <location>
        <begin position="34"/>
        <end position="53"/>
    </location>
</feature>
<dbReference type="Proteomes" id="UP000886824">
    <property type="component" value="Unassembled WGS sequence"/>
</dbReference>
<gene>
    <name evidence="6" type="ORF">H9826_03645</name>
</gene>
<reference evidence="6" key="1">
    <citation type="journal article" date="2021" name="PeerJ">
        <title>Extensive microbial diversity within the chicken gut microbiome revealed by metagenomics and culture.</title>
        <authorList>
            <person name="Gilroy R."/>
            <person name="Ravi A."/>
            <person name="Getino M."/>
            <person name="Pursley I."/>
            <person name="Horton D.L."/>
            <person name="Alikhan N.F."/>
            <person name="Baker D."/>
            <person name="Gharbi K."/>
            <person name="Hall N."/>
            <person name="Watson M."/>
            <person name="Adriaenssens E.M."/>
            <person name="Foster-Nyarko E."/>
            <person name="Jarju S."/>
            <person name="Secka A."/>
            <person name="Antonio M."/>
            <person name="Oren A."/>
            <person name="Chaudhuri R.R."/>
            <person name="La Ragione R."/>
            <person name="Hildebrand F."/>
            <person name="Pallen M.J."/>
        </authorList>
    </citation>
    <scope>NUCLEOTIDE SEQUENCE</scope>
    <source>
        <strain evidence="6">CHK33-7979</strain>
    </source>
</reference>
<keyword evidence="1" id="KW-0805">Transcription regulation</keyword>
<dbReference type="PANTHER" id="PTHR47506">
    <property type="entry name" value="TRANSCRIPTIONAL REGULATORY PROTEIN"/>
    <property type="match status" value="1"/>
</dbReference>
<dbReference type="SUPFAM" id="SSF46689">
    <property type="entry name" value="Homeodomain-like"/>
    <property type="match status" value="1"/>
</dbReference>
<dbReference type="InterPro" id="IPR009057">
    <property type="entry name" value="Homeodomain-like_sf"/>
</dbReference>
<dbReference type="PROSITE" id="PS50977">
    <property type="entry name" value="HTH_TETR_2"/>
    <property type="match status" value="1"/>
</dbReference>
<dbReference type="Pfam" id="PF00440">
    <property type="entry name" value="TetR_N"/>
    <property type="match status" value="1"/>
</dbReference>
<feature type="domain" description="HTH tetR-type" evidence="5">
    <location>
        <begin position="11"/>
        <end position="71"/>
    </location>
</feature>
<evidence type="ECO:0000256" key="3">
    <source>
        <dbReference type="ARBA" id="ARBA00023163"/>
    </source>
</evidence>
<dbReference type="GO" id="GO:0003677">
    <property type="term" value="F:DNA binding"/>
    <property type="evidence" value="ECO:0007669"/>
    <property type="project" value="UniProtKB-UniRule"/>
</dbReference>
<evidence type="ECO:0000313" key="7">
    <source>
        <dbReference type="Proteomes" id="UP000886824"/>
    </source>
</evidence>
<sequence length="202" mass="23105">MPSDTFFRLPAPKRERLLRCARQEFSRVSYPDASINRIIRSAGIPRGSFYMYFEDKSDLFLYLMDRFVDAFIETVCQLLEEEEGDLFRAFQRLFDRLQDRCRAGGRESQAAAVIAILRRNAGMPHTMAMGQSYGRRFLSQVLPRLDRSILALEGDEALENGLRILLSATIPLLCEGILAEDPGPIRARYQSYLTILKGGMLR</sequence>
<evidence type="ECO:0000256" key="2">
    <source>
        <dbReference type="ARBA" id="ARBA00023125"/>
    </source>
</evidence>
<dbReference type="AlphaFoldDB" id="A0A9D1Z4F7"/>
<keyword evidence="2 4" id="KW-0238">DNA-binding</keyword>
<name>A0A9D1Z4F7_9FIRM</name>
<evidence type="ECO:0000259" key="5">
    <source>
        <dbReference type="PROSITE" id="PS50977"/>
    </source>
</evidence>
<keyword evidence="3" id="KW-0804">Transcription</keyword>
<evidence type="ECO:0000313" key="6">
    <source>
        <dbReference type="EMBL" id="HIY73060.1"/>
    </source>
</evidence>
<evidence type="ECO:0000256" key="1">
    <source>
        <dbReference type="ARBA" id="ARBA00023015"/>
    </source>
</evidence>
<dbReference type="EMBL" id="DXCX01000037">
    <property type="protein sequence ID" value="HIY73060.1"/>
    <property type="molecule type" value="Genomic_DNA"/>
</dbReference>
<reference evidence="6" key="2">
    <citation type="submission" date="2021-04" db="EMBL/GenBank/DDBJ databases">
        <authorList>
            <person name="Gilroy R."/>
        </authorList>
    </citation>
    <scope>NUCLEOTIDE SEQUENCE</scope>
    <source>
        <strain evidence="6">CHK33-7979</strain>
    </source>
</reference>
<organism evidence="6 7">
    <name type="scientific">Candidatus Intestinimonas merdavium</name>
    <dbReference type="NCBI Taxonomy" id="2838622"/>
    <lineage>
        <taxon>Bacteria</taxon>
        <taxon>Bacillati</taxon>
        <taxon>Bacillota</taxon>
        <taxon>Clostridia</taxon>
        <taxon>Eubacteriales</taxon>
        <taxon>Intestinimonas</taxon>
    </lineage>
</organism>
<accession>A0A9D1Z4F7</accession>
<dbReference type="Gene3D" id="1.10.357.10">
    <property type="entry name" value="Tetracycline Repressor, domain 2"/>
    <property type="match status" value="1"/>
</dbReference>
<dbReference type="PANTHER" id="PTHR47506:SF6">
    <property type="entry name" value="HTH-TYPE TRANSCRIPTIONAL REPRESSOR NEMR"/>
    <property type="match status" value="1"/>
</dbReference>
<comment type="caution">
    <text evidence="6">The sequence shown here is derived from an EMBL/GenBank/DDBJ whole genome shotgun (WGS) entry which is preliminary data.</text>
</comment>
<dbReference type="InterPro" id="IPR001647">
    <property type="entry name" value="HTH_TetR"/>
</dbReference>
<evidence type="ECO:0000256" key="4">
    <source>
        <dbReference type="PROSITE-ProRule" id="PRU00335"/>
    </source>
</evidence>
<protein>
    <submittedName>
        <fullName evidence="6">TetR/AcrR family transcriptional regulator</fullName>
    </submittedName>
</protein>
<proteinExistence type="predicted"/>